<dbReference type="AlphaFoldDB" id="A0A438IZB5"/>
<dbReference type="Gene3D" id="2.120.10.80">
    <property type="entry name" value="Kelch-type beta propeller"/>
    <property type="match status" value="1"/>
</dbReference>
<evidence type="ECO:0000313" key="1">
    <source>
        <dbReference type="EMBL" id="RVX02058.1"/>
    </source>
</evidence>
<dbReference type="PANTHER" id="PTHR47590:SF7">
    <property type="entry name" value="OS06G0711700 PROTEIN"/>
    <property type="match status" value="1"/>
</dbReference>
<accession>A0A438IZB5</accession>
<dbReference type="PANTHER" id="PTHR47590">
    <property type="entry name" value="F-BOX/KELCH-REPEAT PROTEIN SKIP25"/>
    <property type="match status" value="1"/>
</dbReference>
<reference evidence="1 2" key="1">
    <citation type="journal article" date="2018" name="PLoS Genet.">
        <title>Population sequencing reveals clonal diversity and ancestral inbreeding in the grapevine cultivar Chardonnay.</title>
        <authorList>
            <person name="Roach M.J."/>
            <person name="Johnson D.L."/>
            <person name="Bohlmann J."/>
            <person name="van Vuuren H.J."/>
            <person name="Jones S.J."/>
            <person name="Pretorius I.S."/>
            <person name="Schmidt S.A."/>
            <person name="Borneman A.R."/>
        </authorList>
    </citation>
    <scope>NUCLEOTIDE SEQUENCE [LARGE SCALE GENOMIC DNA]</scope>
    <source>
        <strain evidence="2">cv. Chardonnay</strain>
        <tissue evidence="1">Leaf</tissue>
    </source>
</reference>
<sequence length="352" mass="38060">MSDSSSSAKRLKLFCTDLRRRHRCWRCTQPLLPGLPDHIAHLCLSRLHPSILFAVSCAWREFIYSSAFPPHLSIYTVLSSSIDSGGDAVHFFSFDPIQSRWLQLPPPPPSDPPLRVLLTHPSFLSRRLPVQSLAVAGQLVVLAATAHGLVPALHRPLIFDPMSRTWRFGPRLLAPRRWCAAGTLGGAVYVAGGMGGSYSLEVAKTVERWEGEAVDGECEGRGHQGGAVYDVASDVWEEMPEGMLGGWRGPAAAMAMAGGAEEMYVVDEGKGILRKYDGERDAWEEVVEAEVLRGADHMAAGGGRVVVVSGGGGRVVVVDVVASTPRIWVVDPPEGLDAVAVHVLPRMSRCTD</sequence>
<proteinExistence type="predicted"/>
<name>A0A438IZB5_VITVI</name>
<protein>
    <submittedName>
        <fullName evidence="1">F-box/kelch-repeat protein SKIP25</fullName>
    </submittedName>
</protein>
<dbReference type="SUPFAM" id="SSF117281">
    <property type="entry name" value="Kelch motif"/>
    <property type="match status" value="1"/>
</dbReference>
<dbReference type="EMBL" id="QGNW01000072">
    <property type="protein sequence ID" value="RVX02058.1"/>
    <property type="molecule type" value="Genomic_DNA"/>
</dbReference>
<evidence type="ECO:0000313" key="2">
    <source>
        <dbReference type="Proteomes" id="UP000288805"/>
    </source>
</evidence>
<gene>
    <name evidence="1" type="primary">SKIP25</name>
    <name evidence="1" type="ORF">CK203_025455</name>
</gene>
<dbReference type="InterPro" id="IPR015915">
    <property type="entry name" value="Kelch-typ_b-propeller"/>
</dbReference>
<organism evidence="1 2">
    <name type="scientific">Vitis vinifera</name>
    <name type="common">Grape</name>
    <dbReference type="NCBI Taxonomy" id="29760"/>
    <lineage>
        <taxon>Eukaryota</taxon>
        <taxon>Viridiplantae</taxon>
        <taxon>Streptophyta</taxon>
        <taxon>Embryophyta</taxon>
        <taxon>Tracheophyta</taxon>
        <taxon>Spermatophyta</taxon>
        <taxon>Magnoliopsida</taxon>
        <taxon>eudicotyledons</taxon>
        <taxon>Gunneridae</taxon>
        <taxon>Pentapetalae</taxon>
        <taxon>rosids</taxon>
        <taxon>Vitales</taxon>
        <taxon>Vitaceae</taxon>
        <taxon>Viteae</taxon>
        <taxon>Vitis</taxon>
    </lineage>
</organism>
<dbReference type="Proteomes" id="UP000288805">
    <property type="component" value="Unassembled WGS sequence"/>
</dbReference>
<comment type="caution">
    <text evidence="1">The sequence shown here is derived from an EMBL/GenBank/DDBJ whole genome shotgun (WGS) entry which is preliminary data.</text>
</comment>